<dbReference type="Proteomes" id="UP001607303">
    <property type="component" value="Unassembled WGS sequence"/>
</dbReference>
<name>A0ABD2AW67_VESMC</name>
<evidence type="ECO:0000313" key="1">
    <source>
        <dbReference type="EMBL" id="KAL2724864.1"/>
    </source>
</evidence>
<proteinExistence type="predicted"/>
<dbReference type="AlphaFoldDB" id="A0ABD2AW67"/>
<reference evidence="1 2" key="1">
    <citation type="journal article" date="2024" name="Ann. Entomol. Soc. Am.">
        <title>Genomic analyses of the southern and eastern yellowjacket wasps (Hymenoptera: Vespidae) reveal evolutionary signatures of social life.</title>
        <authorList>
            <person name="Catto M.A."/>
            <person name="Caine P.B."/>
            <person name="Orr S.E."/>
            <person name="Hunt B.G."/>
            <person name="Goodisman M.A.D."/>
        </authorList>
    </citation>
    <scope>NUCLEOTIDE SEQUENCE [LARGE SCALE GENOMIC DNA]</scope>
    <source>
        <strain evidence="1">232</strain>
        <tissue evidence="1">Head and thorax</tissue>
    </source>
</reference>
<protein>
    <submittedName>
        <fullName evidence="1">Uncharacterized protein</fullName>
    </submittedName>
</protein>
<dbReference type="EMBL" id="JAYRBN010000112">
    <property type="protein sequence ID" value="KAL2724864.1"/>
    <property type="molecule type" value="Genomic_DNA"/>
</dbReference>
<gene>
    <name evidence="1" type="ORF">V1477_018725</name>
</gene>
<keyword evidence="2" id="KW-1185">Reference proteome</keyword>
<evidence type="ECO:0000313" key="2">
    <source>
        <dbReference type="Proteomes" id="UP001607303"/>
    </source>
</evidence>
<accession>A0ABD2AW67</accession>
<comment type="caution">
    <text evidence="1">The sequence shown here is derived from an EMBL/GenBank/DDBJ whole genome shotgun (WGS) entry which is preliminary data.</text>
</comment>
<sequence>MQERLLSRVPFCRSKMVNKLSTKAFALHCCPYTLFAQQLSLYFFKFIRIPITNLYKSSNAVTAFNNA</sequence>
<organism evidence="1 2">
    <name type="scientific">Vespula maculifrons</name>
    <name type="common">Eastern yellow jacket</name>
    <name type="synonym">Wasp</name>
    <dbReference type="NCBI Taxonomy" id="7453"/>
    <lineage>
        <taxon>Eukaryota</taxon>
        <taxon>Metazoa</taxon>
        <taxon>Ecdysozoa</taxon>
        <taxon>Arthropoda</taxon>
        <taxon>Hexapoda</taxon>
        <taxon>Insecta</taxon>
        <taxon>Pterygota</taxon>
        <taxon>Neoptera</taxon>
        <taxon>Endopterygota</taxon>
        <taxon>Hymenoptera</taxon>
        <taxon>Apocrita</taxon>
        <taxon>Aculeata</taxon>
        <taxon>Vespoidea</taxon>
        <taxon>Vespidae</taxon>
        <taxon>Vespinae</taxon>
        <taxon>Vespula</taxon>
    </lineage>
</organism>